<evidence type="ECO:0000256" key="1">
    <source>
        <dbReference type="SAM" id="MobiDB-lite"/>
    </source>
</evidence>
<sequence>MPRISCKLAVGGQISCKATVLPKDIIQQHFQQRGEDWQTLHLNDTIVRELTARKCQTYQVCFNEIENVIVDVLAGNLRYEKPTISNREEEEQAVTESLLAPEALSNDSESSLEEEEEQNIDVIDLSILVNWWKQPVTIDQLNVSSISLALPYELFHQFLPLNYIEQFVVDFINIRGRVSYHTLMIPNELDAPNVNDPLYSVCSFINAFNSEKNKIPGRCKILRKPHPIGQEWKTVADSFTNIIIQLEPCEEKEIEQKKQFTSEYGSTAAYNMIQKLGNTYGSYFSKVAVVNSTHLIVASLKDQKPQCIIAIASTTTQGDEVERVVKE</sequence>
<dbReference type="Proteomes" id="UP000789901">
    <property type="component" value="Unassembled WGS sequence"/>
</dbReference>
<accession>A0ABN7VMR3</accession>
<name>A0ABN7VMR3_GIGMA</name>
<dbReference type="EMBL" id="CAJVQB010017964">
    <property type="protein sequence ID" value="CAG8786125.1"/>
    <property type="molecule type" value="Genomic_DNA"/>
</dbReference>
<evidence type="ECO:0000313" key="2">
    <source>
        <dbReference type="EMBL" id="CAG8786125.1"/>
    </source>
</evidence>
<feature type="non-terminal residue" evidence="2">
    <location>
        <position position="327"/>
    </location>
</feature>
<feature type="region of interest" description="Disordered" evidence="1">
    <location>
        <begin position="84"/>
        <end position="111"/>
    </location>
</feature>
<keyword evidence="3" id="KW-1185">Reference proteome</keyword>
<reference evidence="2 3" key="1">
    <citation type="submission" date="2021-06" db="EMBL/GenBank/DDBJ databases">
        <authorList>
            <person name="Kallberg Y."/>
            <person name="Tangrot J."/>
            <person name="Rosling A."/>
        </authorList>
    </citation>
    <scope>NUCLEOTIDE SEQUENCE [LARGE SCALE GENOMIC DNA]</scope>
    <source>
        <strain evidence="2 3">120-4 pot B 10/14</strain>
    </source>
</reference>
<gene>
    <name evidence="2" type="ORF">GMARGA_LOCUS20470</name>
</gene>
<protein>
    <submittedName>
        <fullName evidence="2">45189_t:CDS:1</fullName>
    </submittedName>
</protein>
<proteinExistence type="predicted"/>
<comment type="caution">
    <text evidence="2">The sequence shown here is derived from an EMBL/GenBank/DDBJ whole genome shotgun (WGS) entry which is preliminary data.</text>
</comment>
<organism evidence="2 3">
    <name type="scientific">Gigaspora margarita</name>
    <dbReference type="NCBI Taxonomy" id="4874"/>
    <lineage>
        <taxon>Eukaryota</taxon>
        <taxon>Fungi</taxon>
        <taxon>Fungi incertae sedis</taxon>
        <taxon>Mucoromycota</taxon>
        <taxon>Glomeromycotina</taxon>
        <taxon>Glomeromycetes</taxon>
        <taxon>Diversisporales</taxon>
        <taxon>Gigasporaceae</taxon>
        <taxon>Gigaspora</taxon>
    </lineage>
</organism>
<evidence type="ECO:0000313" key="3">
    <source>
        <dbReference type="Proteomes" id="UP000789901"/>
    </source>
</evidence>